<feature type="compositionally biased region" description="Basic residues" evidence="11">
    <location>
        <begin position="244"/>
        <end position="253"/>
    </location>
</feature>
<evidence type="ECO:0000256" key="7">
    <source>
        <dbReference type="ARBA" id="ARBA00022918"/>
    </source>
</evidence>
<dbReference type="GO" id="GO:0003964">
    <property type="term" value="F:RNA-directed DNA polymerase activity"/>
    <property type="evidence" value="ECO:0007669"/>
    <property type="project" value="UniProtKB-KW"/>
</dbReference>
<dbReference type="InterPro" id="IPR043502">
    <property type="entry name" value="DNA/RNA_pol_sf"/>
</dbReference>
<evidence type="ECO:0000256" key="5">
    <source>
        <dbReference type="ARBA" id="ARBA00022750"/>
    </source>
</evidence>
<dbReference type="Gene3D" id="3.10.10.10">
    <property type="entry name" value="HIV Type 1 Reverse Transcriptase, subunit A, domain 1"/>
    <property type="match status" value="1"/>
</dbReference>
<dbReference type="SUPFAM" id="SSF56219">
    <property type="entry name" value="DNase I-like"/>
    <property type="match status" value="1"/>
</dbReference>
<sequence length="2562" mass="291717">MATTYEVGRNRKTIVIRNIDPVTDSCEVRTAIAVALGISEDAVQMHTLKLNKENETHKIFSNICKIKPSAFVQFVHVPLMEKEPSIIQIVTPADSIQPSEPIKRLEKIPSETEISEHGHIPLQADHKPVDHFDEAVTIIQSTGEANESNNNLEVVQNVEINFVDFLPTRSDFDFQDVQTQHVPLLNDIIIELPCQVNNPEGQEQSQIYPIESTMSEISDGSEINKNLVPYSDTDSISSSDGNPKKSKKRKKRFQVQESTWCSQKNKKLRESGKRYCGRKKQDGKWCYDKPKEPRVMKPRCKCKSKQRGIMKCSLINEHERQRIFKSFWQMSWGKKKVVINNQVKSVPTKRHRNRKQENETKRGQSLEYFLRVQEECLRVCRTMFINTLVIGRWTILHWKSSFGTRTPSILRQSTSGMEPFKDRHECLFQFLDTLPVMESHYCRSTSQKKYLLAEWQSRQSVYEFYVKDWCKAKKQEPLSIASFSKAFDEKNFALFRPKKDECEKCVSYRMGQVLEDEFNRHVQRKIEAREEKEKDKKEQKYVFTADLQAVLMAPKSKVSTLYYKTKLQVHNLCFYNLVNSNAYCFVWNECEGGLGAEEFSSIWMYFIEQKILLNMPADTDERSTIIMYTDGCGYQNRNALMANELLNVAVAHNIVIEQKYLEPGHTQMEVDSVHATIERNLKDKIINLPADYVPICQKARKKPAPYQRYKTIRPGRGKGDLKVTDIRALRYTPEGNQPGNIPTFRTPYGESNIDLTLTSAQPPVYITNWRVTPGNTSSDHNTIEMEIRLELLHAHVPQSPETRFVLDTNNIKEEDLAPKVRELVNNLTKIKMETTSQIDQVTQQLYDSLGKILQQIRKKRKILSHRPDWWNEEVDRFRKIYLAKKSIFYRNRIPEYAYHLHTEMTSAKGKFKEKMEKARTKSWDKFVENGLRKNPWGAAYKLATEKFRKKGIINAFNRDYDTLTAYEETPLETTETEIDMLISQIQNNKAPGHDKLKGSIVKKLQPYLSPLLTKIFNTCLQLNYFPKIWKIGELRVKHLLADELTHELRIRGITTSRNQDDKRKLLGRALSKESGRPEEYFLSLHDAEYDHDTEGTAEDMIFKRLRTRLTHLSLRIRRMRLQQDAEYRNEAYATCLLLEADLHEKAAVASPVSVEAPPVVATTPIYRNFFRQILKEEFLPPDFDDLLWDEIKGRLQGKSESITKVKTIRRNLLPCYLNQLSITEVVTVSELIKLCKKVEELPALRQKHRAAPKSSCVLELELAYVPASEPAKASPRAITVKESSGTSARRSEPGISSAKPFKCWNCRQPNHSFVNCRKTKAILLPLWRARRHRGDMQKVQSVGKRAVGTRQTCGRATFQKHHKGDVNASIISKRGKTFPSRLKVIRTADGKQHPGKKAIELEAMLDSSRRRIRVYYVPDLQHNVILGCDFCRLFGLKIDFASHKIEVASNIVRVPECDAMTEYGADRQEITESIRNDLESLSNDGKLWRKHKMTVTIDTGDALPIKQRPYWWSPYMLAEVNKEIDRMLENNVISPSDSPWSSPILLVKKSSGEYRLCFDGRRLNAVTKRDSYPLPRVDRILSMLRGAKYISSINLKNAFWQIPLDPESRPKTAFAIPGRGLLHFNVLPFGPTNAAQRQQCLMDRIFGPELEPHAFVYLDDLIIIAPTFEKHVQVLREVIERLRDAKFTVNEKKCQLFRTNLKYLGFIVDEHGPGTDPDKVAAMVSYPVPKTSTEIKRFVGMCSWYRRFIPHFSTVMSPINALLTGKRKRQKTEWTPEAQEAFQKIKDALVSAPVLSSPDFSKPFVIQTHASDTGLGAVLTQELGGDERVIAYASRSLTKAERNYSVTEREYLADPAGKPDHQGRPEHVCSATTEPDASGPNCQRGSLLAPANLQTLLGHRPAADRNHVDLDAPVSLNLYHRRPSRNNRSRHHGVANAGELPTCRPARVDIGGEPKTSTVSPRDASPTAPPPKDEASAHGRTRAPVCPARRDATGSWTRNYGHETGPLPKLADPARVNPKGELLIIRSRNTCTPTAELITPVRRVYPDSGINPASPLPRSKPQIDNTTTLVYPQVPPTSDETSAMDHLLDLEWTVVDEVDAALASAGSPVPSPPARQPAPQPATVTRPAQEPTRPRGPSEENRGTPTVPASDFAPARAPAPDRTNTEVEDHCEDHWTENNPYGRGLQAPRLPRLESLCWRCGVPGHSRGDCRAPSVLFCSRCGTMGLMADRHKYEHPPYLPRRRGHPPGHGHHPRRISPPRCTSCKQKFCDDCLFPPYPAPCQLTPGRRHSAELPRPCGVPPQTKKGTGARGIPRPTGVKSHPPPSSELTKLSGISESRGKFDMKPLLSHSTSPVGVGDVSLFWQENPRHALLDSSRDYWLTTEDVVYQLVPNIERQFSPCADVAFYRPLKGAWREILLKWKKGPGCRETTIPMSAFPSLLNKLMDSIADKAKDNIFSRFRKTGIIPLNPEEVLRMLPEVEDQNSGELMNSSLIELLREMRYGGDEPIRQRKKKLNVPAGMSIADTENEVSRLENEIDQEIDNDTSPEEFNVNDQILGKKNFK</sequence>
<name>A0A8J6HIF3_TENMO</name>
<evidence type="ECO:0000256" key="11">
    <source>
        <dbReference type="SAM" id="MobiDB-lite"/>
    </source>
</evidence>
<feature type="compositionally biased region" description="Basic and acidic residues" evidence="11">
    <location>
        <begin position="2132"/>
        <end position="2142"/>
    </location>
</feature>
<dbReference type="CDD" id="cd01647">
    <property type="entry name" value="RT_LTR"/>
    <property type="match status" value="1"/>
</dbReference>
<dbReference type="InterPro" id="IPR036875">
    <property type="entry name" value="Znf_CCHC_sf"/>
</dbReference>
<dbReference type="PANTHER" id="PTHR37984:SF5">
    <property type="entry name" value="PROTEIN NYNRIN-LIKE"/>
    <property type="match status" value="1"/>
</dbReference>
<dbReference type="InterPro" id="IPR001878">
    <property type="entry name" value="Znf_CCHC"/>
</dbReference>
<keyword evidence="15" id="KW-1185">Reference proteome</keyword>
<dbReference type="InterPro" id="IPR050951">
    <property type="entry name" value="Retrovirus_Pol_polyprotein"/>
</dbReference>
<dbReference type="GO" id="GO:0004519">
    <property type="term" value="F:endonuclease activity"/>
    <property type="evidence" value="ECO:0007669"/>
    <property type="project" value="UniProtKB-KW"/>
</dbReference>
<feature type="domain" description="CCHC-type" evidence="12">
    <location>
        <begin position="2197"/>
        <end position="2211"/>
    </location>
</feature>
<evidence type="ECO:0000256" key="10">
    <source>
        <dbReference type="PROSITE-ProRule" id="PRU00047"/>
    </source>
</evidence>
<keyword evidence="4" id="KW-0540">Nuclease</keyword>
<evidence type="ECO:0000256" key="8">
    <source>
        <dbReference type="ARBA" id="ARBA00023125"/>
    </source>
</evidence>
<dbReference type="SMART" id="SM00343">
    <property type="entry name" value="ZnF_C2HC"/>
    <property type="match status" value="2"/>
</dbReference>
<gene>
    <name evidence="14" type="ORF">GEV33_007552</name>
</gene>
<reference evidence="14" key="1">
    <citation type="journal article" date="2020" name="J Insects Food Feed">
        <title>The yellow mealworm (Tenebrio molitor) genome: a resource for the emerging insects as food and feed industry.</title>
        <authorList>
            <person name="Eriksson T."/>
            <person name="Andere A."/>
            <person name="Kelstrup H."/>
            <person name="Emery V."/>
            <person name="Picard C."/>
        </authorList>
    </citation>
    <scope>NUCLEOTIDE SEQUENCE</scope>
    <source>
        <strain evidence="14">Stoneville</strain>
        <tissue evidence="14">Whole head</tissue>
    </source>
</reference>
<protein>
    <recommendedName>
        <fullName evidence="1">RNA-directed DNA polymerase</fullName>
        <ecNumber evidence="1">2.7.7.49</ecNumber>
    </recommendedName>
</protein>
<dbReference type="EC" id="2.7.7.49" evidence="1"/>
<feature type="region of interest" description="Disordered" evidence="11">
    <location>
        <begin position="2538"/>
        <end position="2562"/>
    </location>
</feature>
<accession>A0A8J6HIF3</accession>
<evidence type="ECO:0000256" key="1">
    <source>
        <dbReference type="ARBA" id="ARBA00012493"/>
    </source>
</evidence>
<dbReference type="InterPro" id="IPR041577">
    <property type="entry name" value="RT_RNaseH_2"/>
</dbReference>
<evidence type="ECO:0000256" key="6">
    <source>
        <dbReference type="ARBA" id="ARBA00022759"/>
    </source>
</evidence>
<keyword evidence="3" id="KW-0808">Transferase</keyword>
<evidence type="ECO:0000256" key="2">
    <source>
        <dbReference type="ARBA" id="ARBA00022670"/>
    </source>
</evidence>
<evidence type="ECO:0000259" key="13">
    <source>
        <dbReference type="PROSITE" id="PS50878"/>
    </source>
</evidence>
<feature type="region of interest" description="Disordered" evidence="11">
    <location>
        <begin position="1854"/>
        <end position="1880"/>
    </location>
</feature>
<dbReference type="PROSITE" id="PS50158">
    <property type="entry name" value="ZF_CCHC"/>
    <property type="match status" value="1"/>
</dbReference>
<dbReference type="GO" id="GO:0003677">
    <property type="term" value="F:DNA binding"/>
    <property type="evidence" value="ECO:0007669"/>
    <property type="project" value="UniProtKB-KW"/>
</dbReference>
<keyword evidence="2" id="KW-0645">Protease</keyword>
<keyword evidence="6" id="KW-0255">Endonuclease</keyword>
<organism evidence="14 15">
    <name type="scientific">Tenebrio molitor</name>
    <name type="common">Yellow mealworm beetle</name>
    <dbReference type="NCBI Taxonomy" id="7067"/>
    <lineage>
        <taxon>Eukaryota</taxon>
        <taxon>Metazoa</taxon>
        <taxon>Ecdysozoa</taxon>
        <taxon>Arthropoda</taxon>
        <taxon>Hexapoda</taxon>
        <taxon>Insecta</taxon>
        <taxon>Pterygota</taxon>
        <taxon>Neoptera</taxon>
        <taxon>Endopterygota</taxon>
        <taxon>Coleoptera</taxon>
        <taxon>Polyphaga</taxon>
        <taxon>Cucujiformia</taxon>
        <taxon>Tenebrionidae</taxon>
        <taxon>Tenebrio</taxon>
    </lineage>
</organism>
<feature type="compositionally biased region" description="Basic residues" evidence="11">
    <location>
        <begin position="1920"/>
        <end position="1933"/>
    </location>
</feature>
<feature type="region of interest" description="Disordered" evidence="11">
    <location>
        <begin position="2104"/>
        <end position="2169"/>
    </location>
</feature>
<evidence type="ECO:0000256" key="9">
    <source>
        <dbReference type="ARBA" id="ARBA00023268"/>
    </source>
</evidence>
<keyword evidence="6" id="KW-0378">Hydrolase</keyword>
<dbReference type="GO" id="GO:0008270">
    <property type="term" value="F:zinc ion binding"/>
    <property type="evidence" value="ECO:0007669"/>
    <property type="project" value="UniProtKB-KW"/>
</dbReference>
<feature type="compositionally biased region" description="Basic and acidic residues" evidence="11">
    <location>
        <begin position="1854"/>
        <end position="1867"/>
    </location>
</feature>
<dbReference type="FunFam" id="3.30.70.270:FF:000020">
    <property type="entry name" value="Transposon Tf2-6 polyprotein-like Protein"/>
    <property type="match status" value="1"/>
</dbReference>
<dbReference type="EMBL" id="JABDTM020023360">
    <property type="protein sequence ID" value="KAH0815239.1"/>
    <property type="molecule type" value="Genomic_DNA"/>
</dbReference>
<dbReference type="InterPro" id="IPR036691">
    <property type="entry name" value="Endo/exonu/phosph_ase_sf"/>
</dbReference>
<proteinExistence type="predicted"/>
<dbReference type="GO" id="GO:0004190">
    <property type="term" value="F:aspartic-type endopeptidase activity"/>
    <property type="evidence" value="ECO:0007669"/>
    <property type="project" value="UniProtKB-KW"/>
</dbReference>
<feature type="domain" description="Reverse transcriptase" evidence="13">
    <location>
        <begin position="1528"/>
        <end position="1708"/>
    </location>
</feature>
<dbReference type="Pfam" id="PF00078">
    <property type="entry name" value="RVT_1"/>
    <property type="match status" value="1"/>
</dbReference>
<evidence type="ECO:0000313" key="15">
    <source>
        <dbReference type="Proteomes" id="UP000719412"/>
    </source>
</evidence>
<evidence type="ECO:0000256" key="4">
    <source>
        <dbReference type="ARBA" id="ARBA00022722"/>
    </source>
</evidence>
<keyword evidence="8" id="KW-0238">DNA-binding</keyword>
<dbReference type="PROSITE" id="PS50878">
    <property type="entry name" value="RT_POL"/>
    <property type="match status" value="1"/>
</dbReference>
<feature type="compositionally biased region" description="Pro residues" evidence="11">
    <location>
        <begin position="2109"/>
        <end position="2120"/>
    </location>
</feature>
<keyword evidence="10" id="KW-0862">Zinc</keyword>
<feature type="region of interest" description="Disordered" evidence="11">
    <location>
        <begin position="2291"/>
        <end position="2331"/>
    </location>
</feature>
<dbReference type="FunFam" id="3.10.20.370:FF:000001">
    <property type="entry name" value="Retrovirus-related Pol polyprotein from transposon 17.6-like protein"/>
    <property type="match status" value="1"/>
</dbReference>
<feature type="region of interest" description="Disordered" evidence="11">
    <location>
        <begin position="1920"/>
        <end position="2014"/>
    </location>
</feature>
<dbReference type="SUPFAM" id="SSF57756">
    <property type="entry name" value="Retrovirus zinc finger-like domains"/>
    <property type="match status" value="1"/>
</dbReference>
<feature type="compositionally biased region" description="Polar residues" evidence="11">
    <location>
        <begin position="1870"/>
        <end position="1880"/>
    </location>
</feature>
<keyword evidence="5" id="KW-0064">Aspartyl protease</keyword>
<evidence type="ECO:0000313" key="14">
    <source>
        <dbReference type="EMBL" id="KAH0815239.1"/>
    </source>
</evidence>
<dbReference type="Gene3D" id="3.10.20.370">
    <property type="match status" value="1"/>
</dbReference>
<keyword evidence="10" id="KW-0479">Metal-binding</keyword>
<comment type="caution">
    <text evidence="14">The sequence shown here is derived from an EMBL/GenBank/DDBJ whole genome shotgun (WGS) entry which is preliminary data.</text>
</comment>
<dbReference type="SUPFAM" id="SSF56672">
    <property type="entry name" value="DNA/RNA polymerases"/>
    <property type="match status" value="1"/>
</dbReference>
<dbReference type="Pfam" id="PF17919">
    <property type="entry name" value="RT_RNaseH_2"/>
    <property type="match status" value="1"/>
</dbReference>
<feature type="compositionally biased region" description="Low complexity" evidence="11">
    <location>
        <begin position="2148"/>
        <end position="2162"/>
    </location>
</feature>
<dbReference type="Gene3D" id="3.30.70.270">
    <property type="match status" value="2"/>
</dbReference>
<dbReference type="Gene3D" id="3.60.10.10">
    <property type="entry name" value="Endonuclease/exonuclease/phosphatase"/>
    <property type="match status" value="1"/>
</dbReference>
<dbReference type="Proteomes" id="UP000719412">
    <property type="component" value="Unassembled WGS sequence"/>
</dbReference>
<evidence type="ECO:0000256" key="3">
    <source>
        <dbReference type="ARBA" id="ARBA00022695"/>
    </source>
</evidence>
<feature type="region of interest" description="Disordered" evidence="11">
    <location>
        <begin position="224"/>
        <end position="257"/>
    </location>
</feature>
<dbReference type="PANTHER" id="PTHR37984">
    <property type="entry name" value="PROTEIN CBG26694"/>
    <property type="match status" value="1"/>
</dbReference>
<keyword evidence="7" id="KW-0695">RNA-directed DNA polymerase</keyword>
<reference evidence="14" key="2">
    <citation type="submission" date="2021-08" db="EMBL/GenBank/DDBJ databases">
        <authorList>
            <person name="Eriksson T."/>
        </authorList>
    </citation>
    <scope>NUCLEOTIDE SEQUENCE</scope>
    <source>
        <strain evidence="14">Stoneville</strain>
        <tissue evidence="14">Whole head</tissue>
    </source>
</reference>
<keyword evidence="3" id="KW-0548">Nucleotidyltransferase</keyword>
<keyword evidence="10" id="KW-0863">Zinc-finger</keyword>
<evidence type="ECO:0000259" key="12">
    <source>
        <dbReference type="PROSITE" id="PS50158"/>
    </source>
</evidence>
<dbReference type="InterPro" id="IPR043128">
    <property type="entry name" value="Rev_trsase/Diguanyl_cyclase"/>
</dbReference>
<feature type="compositionally biased region" description="Polar residues" evidence="11">
    <location>
        <begin position="232"/>
        <end position="241"/>
    </location>
</feature>
<dbReference type="InterPro" id="IPR000477">
    <property type="entry name" value="RT_dom"/>
</dbReference>
<keyword evidence="9" id="KW-0511">Multifunctional enzyme</keyword>
<dbReference type="GO" id="GO:0006508">
    <property type="term" value="P:proteolysis"/>
    <property type="evidence" value="ECO:0007669"/>
    <property type="project" value="UniProtKB-KW"/>
</dbReference>